<dbReference type="SUPFAM" id="SSF51735">
    <property type="entry name" value="NAD(P)-binding Rossmann-fold domains"/>
    <property type="match status" value="1"/>
</dbReference>
<evidence type="ECO:0000313" key="3">
    <source>
        <dbReference type="Proteomes" id="UP001617351"/>
    </source>
</evidence>
<name>A0ABW8ED14_STRT5</name>
<dbReference type="RefSeq" id="WP_402376992.1">
    <property type="nucleotide sequence ID" value="NZ_JBIUYY010000001.1"/>
</dbReference>
<comment type="caution">
    <text evidence="2">The sequence shown here is derived from an EMBL/GenBank/DDBJ whole genome shotgun (WGS) entry which is preliminary data.</text>
</comment>
<dbReference type="Proteomes" id="UP001617351">
    <property type="component" value="Unassembled WGS sequence"/>
</dbReference>
<dbReference type="EMBL" id="JBIUYY010000001">
    <property type="protein sequence ID" value="MFJ2820072.1"/>
    <property type="molecule type" value="Genomic_DNA"/>
</dbReference>
<dbReference type="PANTHER" id="PTHR43162">
    <property type="match status" value="1"/>
</dbReference>
<gene>
    <name evidence="2" type="ORF">ACIO7M_03005</name>
</gene>
<protein>
    <submittedName>
        <fullName evidence="2">NAD(P)H-binding protein</fullName>
    </submittedName>
</protein>
<evidence type="ECO:0000259" key="1">
    <source>
        <dbReference type="Pfam" id="PF13460"/>
    </source>
</evidence>
<evidence type="ECO:0000313" key="2">
    <source>
        <dbReference type="EMBL" id="MFJ2820072.1"/>
    </source>
</evidence>
<dbReference type="Gene3D" id="3.40.50.720">
    <property type="entry name" value="NAD(P)-binding Rossmann-like Domain"/>
    <property type="match status" value="1"/>
</dbReference>
<feature type="domain" description="NAD(P)-binding" evidence="1">
    <location>
        <begin position="32"/>
        <end position="169"/>
    </location>
</feature>
<accession>A0ABW8ED14</accession>
<dbReference type="PANTHER" id="PTHR43162:SF1">
    <property type="entry name" value="PRESTALK A DIFFERENTIATION PROTEIN A"/>
    <property type="match status" value="1"/>
</dbReference>
<dbReference type="InterPro" id="IPR036291">
    <property type="entry name" value="NAD(P)-bd_dom_sf"/>
</dbReference>
<proteinExistence type="predicted"/>
<dbReference type="InterPro" id="IPR016040">
    <property type="entry name" value="NAD(P)-bd_dom"/>
</dbReference>
<sequence length="318" mass="33723">MPGITPSTPASGSRLHLLTVVRPRKGAGSSPTGIVGRCLARQLAAAGDRVRVLAEPGQTGGWPPGTEVVAGSVTRPSDCAGAFDGVEAVFLAGAVPATVGEVLDTARASGVQRIVVLSSHGPEYEASYPPETWFWLAVERAVESAGMDWTHIRPSAVMGAAIEGTYPATGSDWPDTIRAEGAVREAFLDGGHYPFIHEEDLAAVAAAALRTGDHTGRILEAVGLPISTRARVKAIAKAVGRDIAAVGTTPDESRETWRGHGWPDDGIDVTLYALQEYGARLAELTRWTLDQRPSVSEIIGRPPRPFEAWAREHADLFR</sequence>
<dbReference type="InterPro" id="IPR051604">
    <property type="entry name" value="Ergot_Alk_Oxidoreductase"/>
</dbReference>
<keyword evidence="3" id="KW-1185">Reference proteome</keyword>
<organism evidence="2 3">
    <name type="scientific">Streptomyces toxytricini</name>
    <name type="common">Actinomyces toxytricini</name>
    <dbReference type="NCBI Taxonomy" id="67369"/>
    <lineage>
        <taxon>Bacteria</taxon>
        <taxon>Bacillati</taxon>
        <taxon>Actinomycetota</taxon>
        <taxon>Actinomycetes</taxon>
        <taxon>Kitasatosporales</taxon>
        <taxon>Streptomycetaceae</taxon>
        <taxon>Streptomyces</taxon>
    </lineage>
</organism>
<dbReference type="Pfam" id="PF13460">
    <property type="entry name" value="NAD_binding_10"/>
    <property type="match status" value="1"/>
</dbReference>
<reference evidence="2 3" key="1">
    <citation type="submission" date="2024-10" db="EMBL/GenBank/DDBJ databases">
        <title>The Natural Products Discovery Center: Release of the First 8490 Sequenced Strains for Exploring Actinobacteria Biosynthetic Diversity.</title>
        <authorList>
            <person name="Kalkreuter E."/>
            <person name="Kautsar S.A."/>
            <person name="Yang D."/>
            <person name="Bader C.D."/>
            <person name="Teijaro C.N."/>
            <person name="Fluegel L."/>
            <person name="Davis C.M."/>
            <person name="Simpson J.R."/>
            <person name="Lauterbach L."/>
            <person name="Steele A.D."/>
            <person name="Gui C."/>
            <person name="Meng S."/>
            <person name="Li G."/>
            <person name="Viehrig K."/>
            <person name="Ye F."/>
            <person name="Su P."/>
            <person name="Kiefer A.F."/>
            <person name="Nichols A."/>
            <person name="Cepeda A.J."/>
            <person name="Yan W."/>
            <person name="Fan B."/>
            <person name="Jiang Y."/>
            <person name="Adhikari A."/>
            <person name="Zheng C.-J."/>
            <person name="Schuster L."/>
            <person name="Cowan T.M."/>
            <person name="Smanski M.J."/>
            <person name="Chevrette M.G."/>
            <person name="De Carvalho L.P.S."/>
            <person name="Shen B."/>
        </authorList>
    </citation>
    <scope>NUCLEOTIDE SEQUENCE [LARGE SCALE GENOMIC DNA]</scope>
    <source>
        <strain evidence="2 3">NPDC087220</strain>
    </source>
</reference>